<dbReference type="EMBL" id="MU855932">
    <property type="protein sequence ID" value="KAK3898468.1"/>
    <property type="molecule type" value="Genomic_DNA"/>
</dbReference>
<dbReference type="AlphaFoldDB" id="A0AAN6MEA2"/>
<reference evidence="2" key="1">
    <citation type="journal article" date="2023" name="Mol. Phylogenet. Evol.">
        <title>Genome-scale phylogeny and comparative genomics of the fungal order Sordariales.</title>
        <authorList>
            <person name="Hensen N."/>
            <person name="Bonometti L."/>
            <person name="Westerberg I."/>
            <person name="Brannstrom I.O."/>
            <person name="Guillou S."/>
            <person name="Cros-Aarteil S."/>
            <person name="Calhoun S."/>
            <person name="Haridas S."/>
            <person name="Kuo A."/>
            <person name="Mondo S."/>
            <person name="Pangilinan J."/>
            <person name="Riley R."/>
            <person name="LaButti K."/>
            <person name="Andreopoulos B."/>
            <person name="Lipzen A."/>
            <person name="Chen C."/>
            <person name="Yan M."/>
            <person name="Daum C."/>
            <person name="Ng V."/>
            <person name="Clum A."/>
            <person name="Steindorff A."/>
            <person name="Ohm R.A."/>
            <person name="Martin F."/>
            <person name="Silar P."/>
            <person name="Natvig D.O."/>
            <person name="Lalanne C."/>
            <person name="Gautier V."/>
            <person name="Ament-Velasquez S.L."/>
            <person name="Kruys A."/>
            <person name="Hutchinson M.I."/>
            <person name="Powell A.J."/>
            <person name="Barry K."/>
            <person name="Miller A.N."/>
            <person name="Grigoriev I.V."/>
            <person name="Debuchy R."/>
            <person name="Gladieux P."/>
            <person name="Hiltunen Thoren M."/>
            <person name="Johannesson H."/>
        </authorList>
    </citation>
    <scope>NUCLEOTIDE SEQUENCE</scope>
    <source>
        <strain evidence="2">CBS 103.79</strain>
    </source>
</reference>
<keyword evidence="3" id="KW-1185">Reference proteome</keyword>
<evidence type="ECO:0000313" key="3">
    <source>
        <dbReference type="Proteomes" id="UP001303889"/>
    </source>
</evidence>
<evidence type="ECO:0000313" key="2">
    <source>
        <dbReference type="EMBL" id="KAK3898468.1"/>
    </source>
</evidence>
<proteinExistence type="predicted"/>
<protein>
    <recommendedName>
        <fullName evidence="1">2EXR domain-containing protein</fullName>
    </recommendedName>
</protein>
<gene>
    <name evidence="2" type="ORF">C8A05DRAFT_37940</name>
</gene>
<feature type="domain" description="2EXR" evidence="1">
    <location>
        <begin position="5"/>
        <end position="108"/>
    </location>
</feature>
<evidence type="ECO:0000259" key="1">
    <source>
        <dbReference type="Pfam" id="PF20150"/>
    </source>
</evidence>
<dbReference type="Pfam" id="PF20150">
    <property type="entry name" value="2EXR"/>
    <property type="match status" value="1"/>
</dbReference>
<dbReference type="InterPro" id="IPR045518">
    <property type="entry name" value="2EXR"/>
</dbReference>
<comment type="caution">
    <text evidence="2">The sequence shown here is derived from an EMBL/GenBank/DDBJ whole genome shotgun (WGS) entry which is preliminary data.</text>
</comment>
<sequence>MPSEFLPFPRLPTELRLLIWDLCLPPTRLIPMSLLALAHQHHQPGEPPLDPPTLAQLRSKLLQPTPIALVCHEAYRAAYAQRKPIGSLGLPWLEAVGDGAFFDPRFDTVVVDCDVLGHYAEPWGELCTVLGLERKGGVGVAVRRQAVEFPKPDVREEVPREGHGLGPVVMGDMMLRVTDAEAAQGGSFGMFGEGRVTVFDLSSAVDRKRLDGLMEFHHGISMVRIGYYVVNVEKELETFKDLREKFRVLGGELGLGAGKEQSASTVPARPYPVFVVRRDFGGLG</sequence>
<name>A0AAN6MEA2_9PEZI</name>
<accession>A0AAN6MEA2</accession>
<dbReference type="Proteomes" id="UP001303889">
    <property type="component" value="Unassembled WGS sequence"/>
</dbReference>
<reference evidence="2" key="2">
    <citation type="submission" date="2023-05" db="EMBL/GenBank/DDBJ databases">
        <authorList>
            <consortium name="Lawrence Berkeley National Laboratory"/>
            <person name="Steindorff A."/>
            <person name="Hensen N."/>
            <person name="Bonometti L."/>
            <person name="Westerberg I."/>
            <person name="Brannstrom I.O."/>
            <person name="Guillou S."/>
            <person name="Cros-Aarteil S."/>
            <person name="Calhoun S."/>
            <person name="Haridas S."/>
            <person name="Kuo A."/>
            <person name="Mondo S."/>
            <person name="Pangilinan J."/>
            <person name="Riley R."/>
            <person name="Labutti K."/>
            <person name="Andreopoulos B."/>
            <person name="Lipzen A."/>
            <person name="Chen C."/>
            <person name="Yanf M."/>
            <person name="Daum C."/>
            <person name="Ng V."/>
            <person name="Clum A."/>
            <person name="Ohm R."/>
            <person name="Martin F."/>
            <person name="Silar P."/>
            <person name="Natvig D."/>
            <person name="Lalanne C."/>
            <person name="Gautier V."/>
            <person name="Ament-Velasquez S.L."/>
            <person name="Kruys A."/>
            <person name="Hutchinson M.I."/>
            <person name="Powell A.J."/>
            <person name="Barry K."/>
            <person name="Miller A.N."/>
            <person name="Grigoriev I.V."/>
            <person name="Debuchy R."/>
            <person name="Gladieux P."/>
            <person name="Thoren M.H."/>
            <person name="Johannesson H."/>
        </authorList>
    </citation>
    <scope>NUCLEOTIDE SEQUENCE</scope>
    <source>
        <strain evidence="2">CBS 103.79</strain>
    </source>
</reference>
<organism evidence="2 3">
    <name type="scientific">Staphylotrichum tortipilum</name>
    <dbReference type="NCBI Taxonomy" id="2831512"/>
    <lineage>
        <taxon>Eukaryota</taxon>
        <taxon>Fungi</taxon>
        <taxon>Dikarya</taxon>
        <taxon>Ascomycota</taxon>
        <taxon>Pezizomycotina</taxon>
        <taxon>Sordariomycetes</taxon>
        <taxon>Sordariomycetidae</taxon>
        <taxon>Sordariales</taxon>
        <taxon>Chaetomiaceae</taxon>
        <taxon>Staphylotrichum</taxon>
    </lineage>
</organism>